<keyword evidence="2" id="KW-0812">Transmembrane</keyword>
<dbReference type="EMBL" id="JBBWWQ010000011">
    <property type="protein sequence ID" value="KAK8935661.1"/>
    <property type="molecule type" value="Genomic_DNA"/>
</dbReference>
<dbReference type="PROSITE" id="PS00086">
    <property type="entry name" value="CYTOCHROME_P450"/>
    <property type="match status" value="1"/>
</dbReference>
<comment type="subcellular location">
    <subcellularLocation>
        <location evidence="1">Membrane</location>
        <topology evidence="1">Single-pass membrane protein</topology>
    </subcellularLocation>
</comment>
<evidence type="ECO:0000256" key="2">
    <source>
        <dbReference type="ARBA" id="ARBA00022692"/>
    </source>
</evidence>
<reference evidence="9 10" key="1">
    <citation type="journal article" date="2022" name="Nat. Plants">
        <title>Genomes of leafy and leafless Platanthera orchids illuminate the evolution of mycoheterotrophy.</title>
        <authorList>
            <person name="Li M.H."/>
            <person name="Liu K.W."/>
            <person name="Li Z."/>
            <person name="Lu H.C."/>
            <person name="Ye Q.L."/>
            <person name="Zhang D."/>
            <person name="Wang J.Y."/>
            <person name="Li Y.F."/>
            <person name="Zhong Z.M."/>
            <person name="Liu X."/>
            <person name="Yu X."/>
            <person name="Liu D.K."/>
            <person name="Tu X.D."/>
            <person name="Liu B."/>
            <person name="Hao Y."/>
            <person name="Liao X.Y."/>
            <person name="Jiang Y.T."/>
            <person name="Sun W.H."/>
            <person name="Chen J."/>
            <person name="Chen Y.Q."/>
            <person name="Ai Y."/>
            <person name="Zhai J.W."/>
            <person name="Wu S.S."/>
            <person name="Zhou Z."/>
            <person name="Hsiao Y.Y."/>
            <person name="Wu W.L."/>
            <person name="Chen Y.Y."/>
            <person name="Lin Y.F."/>
            <person name="Hsu J.L."/>
            <person name="Li C.Y."/>
            <person name="Wang Z.W."/>
            <person name="Zhao X."/>
            <person name="Zhong W.Y."/>
            <person name="Ma X.K."/>
            <person name="Ma L."/>
            <person name="Huang J."/>
            <person name="Chen G.Z."/>
            <person name="Huang M.Z."/>
            <person name="Huang L."/>
            <person name="Peng D.H."/>
            <person name="Luo Y.B."/>
            <person name="Zou S.Q."/>
            <person name="Chen S.P."/>
            <person name="Lan S."/>
            <person name="Tsai W.C."/>
            <person name="Van de Peer Y."/>
            <person name="Liu Z.J."/>
        </authorList>
    </citation>
    <scope>NUCLEOTIDE SEQUENCE [LARGE SCALE GENOMIC DNA]</scope>
    <source>
        <strain evidence="9">Lor287</strain>
    </source>
</reference>
<keyword evidence="6 7" id="KW-0408">Iron</keyword>
<evidence type="ECO:0000256" key="4">
    <source>
        <dbReference type="ARBA" id="ARBA00022989"/>
    </source>
</evidence>
<keyword evidence="6 7" id="KW-0349">Heme</keyword>
<dbReference type="PRINTS" id="PR00463">
    <property type="entry name" value="EP450I"/>
</dbReference>
<feature type="signal peptide" evidence="8">
    <location>
        <begin position="1"/>
        <end position="23"/>
    </location>
</feature>
<keyword evidence="7" id="KW-0560">Oxidoreductase</keyword>
<evidence type="ECO:0000256" key="3">
    <source>
        <dbReference type="ARBA" id="ARBA00022723"/>
    </source>
</evidence>
<dbReference type="Gene3D" id="1.10.630.10">
    <property type="entry name" value="Cytochrome P450"/>
    <property type="match status" value="1"/>
</dbReference>
<dbReference type="GO" id="GO:0016709">
    <property type="term" value="F:oxidoreductase activity, acting on paired donors, with incorporation or reduction of molecular oxygen, NAD(P)H as one donor, and incorporation of one atom of oxygen"/>
    <property type="evidence" value="ECO:0007669"/>
    <property type="project" value="TreeGrafter"/>
</dbReference>
<proteinExistence type="inferred from homology"/>
<dbReference type="InterPro" id="IPR017972">
    <property type="entry name" value="Cyt_P450_CS"/>
</dbReference>
<dbReference type="GO" id="GO:0016020">
    <property type="term" value="C:membrane"/>
    <property type="evidence" value="ECO:0007669"/>
    <property type="project" value="UniProtKB-SubCell"/>
</dbReference>
<evidence type="ECO:0000256" key="7">
    <source>
        <dbReference type="RuleBase" id="RU000461"/>
    </source>
</evidence>
<feature type="binding site" description="axial binding residue" evidence="6">
    <location>
        <position position="439"/>
    </location>
    <ligand>
        <name>heme</name>
        <dbReference type="ChEBI" id="CHEBI:30413"/>
    </ligand>
    <ligandPart>
        <name>Fe</name>
        <dbReference type="ChEBI" id="CHEBI:18248"/>
    </ligandPart>
</feature>
<organism evidence="9 10">
    <name type="scientific">Platanthera zijinensis</name>
    <dbReference type="NCBI Taxonomy" id="2320716"/>
    <lineage>
        <taxon>Eukaryota</taxon>
        <taxon>Viridiplantae</taxon>
        <taxon>Streptophyta</taxon>
        <taxon>Embryophyta</taxon>
        <taxon>Tracheophyta</taxon>
        <taxon>Spermatophyta</taxon>
        <taxon>Magnoliopsida</taxon>
        <taxon>Liliopsida</taxon>
        <taxon>Asparagales</taxon>
        <taxon>Orchidaceae</taxon>
        <taxon>Orchidoideae</taxon>
        <taxon>Orchideae</taxon>
        <taxon>Orchidinae</taxon>
        <taxon>Platanthera</taxon>
    </lineage>
</organism>
<evidence type="ECO:0000256" key="1">
    <source>
        <dbReference type="ARBA" id="ARBA00004167"/>
    </source>
</evidence>
<dbReference type="PANTHER" id="PTHR24298:SF800">
    <property type="entry name" value="CYTOCHROME P450 89A2-RELATED"/>
    <property type="match status" value="1"/>
</dbReference>
<evidence type="ECO:0000313" key="9">
    <source>
        <dbReference type="EMBL" id="KAK8935661.1"/>
    </source>
</evidence>
<dbReference type="Pfam" id="PF00067">
    <property type="entry name" value="p450"/>
    <property type="match status" value="1"/>
</dbReference>
<dbReference type="InterPro" id="IPR051103">
    <property type="entry name" value="Plant_metabolite_P450s"/>
</dbReference>
<comment type="cofactor">
    <cofactor evidence="6">
        <name>heme</name>
        <dbReference type="ChEBI" id="CHEBI:30413"/>
    </cofactor>
</comment>
<dbReference type="AlphaFoldDB" id="A0AAP0BCC3"/>
<dbReference type="InterPro" id="IPR036396">
    <property type="entry name" value="Cyt_P450_sf"/>
</dbReference>
<dbReference type="InterPro" id="IPR002401">
    <property type="entry name" value="Cyt_P450_E_grp-I"/>
</dbReference>
<gene>
    <name evidence="9" type="primary">CYP89A9</name>
    <name evidence="9" type="ORF">KSP39_PZI013349</name>
</gene>
<keyword evidence="4" id="KW-1133">Transmembrane helix</keyword>
<feature type="chain" id="PRO_5042878459" evidence="8">
    <location>
        <begin position="24"/>
        <end position="505"/>
    </location>
</feature>
<dbReference type="GO" id="GO:0020037">
    <property type="term" value="F:heme binding"/>
    <property type="evidence" value="ECO:0007669"/>
    <property type="project" value="InterPro"/>
</dbReference>
<protein>
    <submittedName>
        <fullName evidence="9">Cytochrome P450 89A9</fullName>
    </submittedName>
</protein>
<comment type="similarity">
    <text evidence="7">Belongs to the cytochrome P450 family.</text>
</comment>
<keyword evidence="5" id="KW-0472">Membrane</keyword>
<dbReference type="GO" id="GO:0005506">
    <property type="term" value="F:iron ion binding"/>
    <property type="evidence" value="ECO:0007669"/>
    <property type="project" value="InterPro"/>
</dbReference>
<dbReference type="PANTHER" id="PTHR24298">
    <property type="entry name" value="FLAVONOID 3'-MONOOXYGENASE-RELATED"/>
    <property type="match status" value="1"/>
</dbReference>
<dbReference type="InterPro" id="IPR001128">
    <property type="entry name" value="Cyt_P450"/>
</dbReference>
<dbReference type="Proteomes" id="UP001418222">
    <property type="component" value="Unassembled WGS sequence"/>
</dbReference>
<evidence type="ECO:0000313" key="10">
    <source>
        <dbReference type="Proteomes" id="UP001418222"/>
    </source>
</evidence>
<dbReference type="SUPFAM" id="SSF48264">
    <property type="entry name" value="Cytochrome P450"/>
    <property type="match status" value="1"/>
</dbReference>
<keyword evidence="10" id="KW-1185">Reference proteome</keyword>
<keyword evidence="7" id="KW-0503">Monooxygenase</keyword>
<keyword evidence="3 6" id="KW-0479">Metal-binding</keyword>
<comment type="caution">
    <text evidence="9">The sequence shown here is derived from an EMBL/GenBank/DDBJ whole genome shotgun (WGS) entry which is preliminary data.</text>
</comment>
<accession>A0AAP0BCC3</accession>
<sequence>MEVQAPLLILLVTLLLGLLYNYASSPRKGSAARNLPPSLPLFSLLTAIAGISWPSAPSLADINHLLHRLQAFRGPITSLCLPFCTAVFISDVDLANQVLVNNGSAVSDRIRPSTPIHRHTPENFGVAISPYGEAWRSLRRNLVSGFVTPSSTKHFAGARRQVKEKLLERFTSEAAESAGIVNFRNNLSRVFYSLLVSMCFGRDLDDRETVELDRTMKSMISESAVLLFFSFLPRLIQKVFSKFLFSKNGGKHSAGILLHLLKNGRDHLHATCYADTLLEFELPADNKGGGKRKLREDEILDLCAEFIGASGHNTPIALEWIMAELVNHPRVQGRLAEELFLLGRIDGDQEMTSSPYLRAVVMEGIRLHPPSPSFFRLVGKEFEVGGYAVPKGALVFFNAASMGVDERLWEDPLKFFPERFLAAGKNAKLMAFGGGRRMCAGSESAVFILSYFVAHLVKEFEWRPTAAQGGEQVDMSAKMDFFMPMKTPLRACIVRRDNKNTNKTA</sequence>
<keyword evidence="8" id="KW-0732">Signal</keyword>
<evidence type="ECO:0000256" key="6">
    <source>
        <dbReference type="PIRSR" id="PIRSR602401-1"/>
    </source>
</evidence>
<evidence type="ECO:0000256" key="8">
    <source>
        <dbReference type="SAM" id="SignalP"/>
    </source>
</evidence>
<evidence type="ECO:0000256" key="5">
    <source>
        <dbReference type="ARBA" id="ARBA00023136"/>
    </source>
</evidence>
<name>A0AAP0BCC3_9ASPA</name>